<evidence type="ECO:0000259" key="18">
    <source>
        <dbReference type="PROSITE" id="PS50173"/>
    </source>
</evidence>
<keyword evidence="11 14" id="KW-0234">DNA repair</keyword>
<name>A0A1X2GCV4_9FUNG</name>
<feature type="compositionally biased region" description="Pro residues" evidence="16">
    <location>
        <begin position="683"/>
        <end position="697"/>
    </location>
</feature>
<dbReference type="GO" id="GO:0005634">
    <property type="term" value="C:nucleus"/>
    <property type="evidence" value="ECO:0007669"/>
    <property type="project" value="UniProtKB-SubCell"/>
</dbReference>
<dbReference type="InterPro" id="IPR036420">
    <property type="entry name" value="BRCT_dom_sf"/>
</dbReference>
<evidence type="ECO:0000256" key="13">
    <source>
        <dbReference type="ARBA" id="ARBA00058985"/>
    </source>
</evidence>
<dbReference type="GO" id="GO:0070987">
    <property type="term" value="P:error-free translesion synthesis"/>
    <property type="evidence" value="ECO:0007669"/>
    <property type="project" value="TreeGrafter"/>
</dbReference>
<feature type="binding site" evidence="15">
    <location>
        <position position="232"/>
    </location>
    <ligand>
        <name>Mg(2+)</name>
        <dbReference type="ChEBI" id="CHEBI:18420"/>
        <label>1</label>
    </ligand>
</feature>
<evidence type="ECO:0000256" key="6">
    <source>
        <dbReference type="ARBA" id="ARBA00022695"/>
    </source>
</evidence>
<dbReference type="EC" id="2.7.7.-" evidence="14"/>
<evidence type="ECO:0000256" key="16">
    <source>
        <dbReference type="SAM" id="MobiDB-lite"/>
    </source>
</evidence>
<dbReference type="SUPFAM" id="SSF56672">
    <property type="entry name" value="DNA/RNA polymerases"/>
    <property type="match status" value="1"/>
</dbReference>
<dbReference type="PROSITE" id="PS50173">
    <property type="entry name" value="UMUC"/>
    <property type="match status" value="1"/>
</dbReference>
<dbReference type="Gene3D" id="3.30.70.270">
    <property type="match status" value="1"/>
</dbReference>
<dbReference type="Pfam" id="PF21999">
    <property type="entry name" value="IMS_HHH_1"/>
    <property type="match status" value="1"/>
</dbReference>
<evidence type="ECO:0000256" key="10">
    <source>
        <dbReference type="ARBA" id="ARBA00023125"/>
    </source>
</evidence>
<dbReference type="SMART" id="SM00292">
    <property type="entry name" value="BRCT"/>
    <property type="match status" value="1"/>
</dbReference>
<dbReference type="Proteomes" id="UP000242146">
    <property type="component" value="Unassembled WGS sequence"/>
</dbReference>
<evidence type="ECO:0000313" key="20">
    <source>
        <dbReference type="Proteomes" id="UP000242146"/>
    </source>
</evidence>
<keyword evidence="8 14" id="KW-0227">DNA damage</keyword>
<dbReference type="Pfam" id="PF00817">
    <property type="entry name" value="IMS"/>
    <property type="match status" value="1"/>
</dbReference>
<dbReference type="InterPro" id="IPR031991">
    <property type="entry name" value="Rev1_C"/>
</dbReference>
<dbReference type="FunFam" id="3.30.1490.100:FF:000001">
    <property type="entry name" value="DNA repair protein REV1"/>
    <property type="match status" value="1"/>
</dbReference>
<evidence type="ECO:0000256" key="7">
    <source>
        <dbReference type="ARBA" id="ARBA00022723"/>
    </source>
</evidence>
<feature type="binding site" evidence="15">
    <location>
        <position position="332"/>
    </location>
    <ligand>
        <name>Mg(2+)</name>
        <dbReference type="ChEBI" id="CHEBI:18420"/>
        <label>1</label>
    </ligand>
</feature>
<dbReference type="InterPro" id="IPR017961">
    <property type="entry name" value="DNA_pol_Y-fam_little_finger"/>
</dbReference>
<dbReference type="Gene3D" id="1.20.58.1280">
    <property type="entry name" value="DNA repair protein Rev1, C-terminal domain"/>
    <property type="match status" value="1"/>
</dbReference>
<dbReference type="GO" id="GO:0017125">
    <property type="term" value="F:deoxycytidyl transferase activity"/>
    <property type="evidence" value="ECO:0007669"/>
    <property type="project" value="TreeGrafter"/>
</dbReference>
<evidence type="ECO:0000256" key="3">
    <source>
        <dbReference type="ARBA" id="ARBA00020399"/>
    </source>
</evidence>
<evidence type="ECO:0000256" key="15">
    <source>
        <dbReference type="PIRSR" id="PIRSR036573-2"/>
    </source>
</evidence>
<feature type="region of interest" description="Disordered" evidence="16">
    <location>
        <begin position="682"/>
        <end position="717"/>
    </location>
</feature>
<keyword evidence="7 15" id="KW-0479">Metal-binding</keyword>
<keyword evidence="6 14" id="KW-0548">Nucleotidyltransferase</keyword>
<keyword evidence="10 14" id="KW-0238">DNA-binding</keyword>
<keyword evidence="4 14" id="KW-0237">DNA synthesis</keyword>
<keyword evidence="9 15" id="KW-0460">Magnesium</keyword>
<evidence type="ECO:0000259" key="17">
    <source>
        <dbReference type="PROSITE" id="PS50172"/>
    </source>
</evidence>
<dbReference type="GO" id="GO:0042276">
    <property type="term" value="P:error-prone translesion synthesis"/>
    <property type="evidence" value="ECO:0007669"/>
    <property type="project" value="InterPro"/>
</dbReference>
<dbReference type="InterPro" id="IPR053848">
    <property type="entry name" value="IMS_HHH_1"/>
</dbReference>
<dbReference type="Gene3D" id="3.40.50.10190">
    <property type="entry name" value="BRCT domain"/>
    <property type="match status" value="1"/>
</dbReference>
<dbReference type="STRING" id="101127.A0A1X2GCV4"/>
<dbReference type="InterPro" id="IPR001126">
    <property type="entry name" value="UmuC"/>
</dbReference>
<feature type="domain" description="BRCT" evidence="17">
    <location>
        <begin position="41"/>
        <end position="128"/>
    </location>
</feature>
<dbReference type="CDD" id="cd17719">
    <property type="entry name" value="BRCT_Rev1"/>
    <property type="match status" value="1"/>
</dbReference>
<reference evidence="19 20" key="1">
    <citation type="submission" date="2016-07" db="EMBL/GenBank/DDBJ databases">
        <title>Pervasive Adenine N6-methylation of Active Genes in Fungi.</title>
        <authorList>
            <consortium name="DOE Joint Genome Institute"/>
            <person name="Mondo S.J."/>
            <person name="Dannebaum R.O."/>
            <person name="Kuo R.C."/>
            <person name="Labutti K."/>
            <person name="Haridas S."/>
            <person name="Kuo A."/>
            <person name="Salamov A."/>
            <person name="Ahrendt S.R."/>
            <person name="Lipzen A."/>
            <person name="Sullivan W."/>
            <person name="Andreopoulos W.B."/>
            <person name="Clum A."/>
            <person name="Lindquist E."/>
            <person name="Daum C."/>
            <person name="Ramamoorthy G.K."/>
            <person name="Gryganskyi A."/>
            <person name="Culley D."/>
            <person name="Magnuson J.K."/>
            <person name="James T.Y."/>
            <person name="O'Malley M.A."/>
            <person name="Stajich J.E."/>
            <person name="Spatafora J.W."/>
            <person name="Visel A."/>
            <person name="Grigoriev I.V."/>
        </authorList>
    </citation>
    <scope>NUCLEOTIDE SEQUENCE [LARGE SCALE GENOMIC DNA]</scope>
    <source>
        <strain evidence="19 20">NRRL 3301</strain>
    </source>
</reference>
<feature type="region of interest" description="Disordered" evidence="16">
    <location>
        <begin position="746"/>
        <end position="811"/>
    </location>
</feature>
<dbReference type="InterPro" id="IPR025527">
    <property type="entry name" value="HUWE1/Rev1_UBM"/>
</dbReference>
<dbReference type="SUPFAM" id="SSF52113">
    <property type="entry name" value="BRCT domain"/>
    <property type="match status" value="1"/>
</dbReference>
<comment type="function">
    <text evidence="13">Deoxycytidyl transferase involved in DNA repair. Transfers a dCMP residue from dCTP to the 3'-end of a DNA primer in a template-dependent reaction. May assist in the first step in the bypass of abasic lesions by the insertion of a nucleotide opposite the lesion. Required for normal induction of mutations by physical and chemical agents. Involved in mitochondrial DNA mutagenesis.</text>
</comment>
<dbReference type="Gene3D" id="3.40.1170.60">
    <property type="match status" value="1"/>
</dbReference>
<dbReference type="InterPro" id="IPR043502">
    <property type="entry name" value="DNA/RNA_pol_sf"/>
</dbReference>
<evidence type="ECO:0000256" key="4">
    <source>
        <dbReference type="ARBA" id="ARBA00022634"/>
    </source>
</evidence>
<comment type="subcellular location">
    <subcellularLocation>
        <location evidence="1 14">Nucleus</location>
    </subcellularLocation>
</comment>
<dbReference type="PANTHER" id="PTHR45990:SF1">
    <property type="entry name" value="DNA REPAIR PROTEIN REV1"/>
    <property type="match status" value="1"/>
</dbReference>
<dbReference type="GO" id="GO:0003887">
    <property type="term" value="F:DNA-directed DNA polymerase activity"/>
    <property type="evidence" value="ECO:0007669"/>
    <property type="project" value="InterPro"/>
</dbReference>
<dbReference type="Gene3D" id="3.30.1490.100">
    <property type="entry name" value="DNA polymerase, Y-family, little finger domain"/>
    <property type="match status" value="1"/>
</dbReference>
<evidence type="ECO:0000256" key="5">
    <source>
        <dbReference type="ARBA" id="ARBA00022679"/>
    </source>
</evidence>
<dbReference type="GO" id="GO:0003684">
    <property type="term" value="F:damaged DNA binding"/>
    <property type="evidence" value="ECO:0007669"/>
    <property type="project" value="UniProtKB-UniRule"/>
</dbReference>
<evidence type="ECO:0000256" key="14">
    <source>
        <dbReference type="PIRNR" id="PIRNR036573"/>
    </source>
</evidence>
<evidence type="ECO:0000256" key="9">
    <source>
        <dbReference type="ARBA" id="ARBA00022842"/>
    </source>
</evidence>
<dbReference type="Gene3D" id="1.10.150.20">
    <property type="entry name" value="5' to 3' exonuclease, C-terminal subdomain"/>
    <property type="match status" value="1"/>
</dbReference>
<comment type="cofactor">
    <cofactor evidence="15">
        <name>Mg(2+)</name>
        <dbReference type="ChEBI" id="CHEBI:18420"/>
    </cofactor>
    <text evidence="15">Binds 2 magnesium ions.</text>
</comment>
<comment type="similarity">
    <text evidence="2 14">Belongs to the DNA polymerase type-Y family.</text>
</comment>
<dbReference type="GO" id="GO:0046872">
    <property type="term" value="F:metal ion binding"/>
    <property type="evidence" value="ECO:0007669"/>
    <property type="project" value="UniProtKB-KW"/>
</dbReference>
<feature type="domain" description="UmuC" evidence="18">
    <location>
        <begin position="228"/>
        <end position="415"/>
    </location>
</feature>
<dbReference type="Gene3D" id="6.10.250.1490">
    <property type="match status" value="1"/>
</dbReference>
<evidence type="ECO:0000256" key="12">
    <source>
        <dbReference type="ARBA" id="ARBA00023242"/>
    </source>
</evidence>
<feature type="compositionally biased region" description="Polar residues" evidence="16">
    <location>
        <begin position="843"/>
        <end position="852"/>
    </location>
</feature>
<evidence type="ECO:0000256" key="11">
    <source>
        <dbReference type="ARBA" id="ARBA00023204"/>
    </source>
</evidence>
<evidence type="ECO:0000256" key="2">
    <source>
        <dbReference type="ARBA" id="ARBA00010945"/>
    </source>
</evidence>
<gene>
    <name evidence="19" type="ORF">DM01DRAFT_1408857</name>
</gene>
<protein>
    <recommendedName>
        <fullName evidence="3 14">DNA repair protein REV1</fullName>
        <ecNumber evidence="14">2.7.7.-</ecNumber>
    </recommendedName>
</protein>
<keyword evidence="5 14" id="KW-0808">Transferase</keyword>
<sequence length="956" mass="106634">MDDHDDPYGAIKFGEFRKYIQNKQSKLKEQEDEVRQQGDPDALPLFQGLSIHINGYTEPPINELRRLIVQHAGDYQHYLKKSKVTHIIATNLTYSKVNEFRAYKVVKPAWITDSVREKKLLPWTDYRLGKLNHGQTELAFTSIKGKQPEQPAPSAPSGEALNKTLLANEWSRQHSSMHPDFVKRYFETSRLHYLSTWKAELKDIVRQARLKSPNTTADSCLSSPTRVIMHIDFDCFFASVGLRDRPELAQKPVAVAHGKGRQDNSSSDIASCNYIARSFGVRNGMRVGSAQKVCPDLQIIPYEFEKYRTVTEVFYNILFKYTQEIQAVSVDEALIDVSALIAHPEVGEEEAFAQKLRQEIKEATGCNASVGIGSNILLARLATKKAKPDNIYCCKSDAIDEFLAGFHLRDIPRVGYALCGKLQDMNVSTVGDLAKLSLSVLQSRFGNKTGKMLYESARGKDDRPLAMDQPRQSVSAEVSWGVRFETDQQLKAFMDSLVEEVCQRLKAIPTKGRSITLKVMVRAKHAEEALKHMGHGEVDVHNKTTLLDAPTDQQSVICHHASRLLQSMGCLTTDIRGLGIQIQKLDQEDRSGSQSKLSFEKAKTASTSTSLGHEPEQRLCTVDPSPSTSQRVTTPPSSSIHPAKPKMSVQFDVYEELPLDIRQELMDNYDLVIIDHPDIISTPPTPVASPSPPPVSPRPDSSVSQMPSTQPLADLPTWSQLDPSALLALPLSMQQQVLAAYGQIRAGKKSTSSSTRRPPLTPSSSSSSTTTSRHPPNRVKKESRRSKHPSKNATLTQLYPTPNRSGHPTLDVNDEISLEVLEQLPPDLRKEVIESYRLKPNQDKQTTTTIPSAQLPAPEKKPTALMGKTSVPDVRLVLQTWVQEYPTDPDTKDVATVTKYLKQLVVDKDLEDAQLLFMHLRHITLDCGDAWASAVALIQSDLSQQVLETFHVPIQL</sequence>
<dbReference type="CDD" id="cd01701">
    <property type="entry name" value="PolY_Rev1"/>
    <property type="match status" value="1"/>
</dbReference>
<feature type="region of interest" description="Disordered" evidence="16">
    <location>
        <begin position="585"/>
        <end position="644"/>
    </location>
</feature>
<keyword evidence="20" id="KW-1185">Reference proteome</keyword>
<feature type="region of interest" description="Disordered" evidence="16">
    <location>
        <begin position="841"/>
        <end position="865"/>
    </location>
</feature>
<dbReference type="Pfam" id="PF16727">
    <property type="entry name" value="REV1_C"/>
    <property type="match status" value="1"/>
</dbReference>
<feature type="compositionally biased region" description="Basic residues" evidence="16">
    <location>
        <begin position="775"/>
        <end position="790"/>
    </location>
</feature>
<keyword evidence="12 14" id="KW-0539">Nucleus</keyword>
<proteinExistence type="inferred from homology"/>
<feature type="compositionally biased region" description="Polar residues" evidence="16">
    <location>
        <begin position="624"/>
        <end position="640"/>
    </location>
</feature>
<dbReference type="InterPro" id="IPR001357">
    <property type="entry name" value="BRCT_dom"/>
</dbReference>
<dbReference type="InterPro" id="IPR038401">
    <property type="entry name" value="Rev1_C_sf"/>
</dbReference>
<feature type="binding site" evidence="15">
    <location>
        <position position="331"/>
    </location>
    <ligand>
        <name>Mg(2+)</name>
        <dbReference type="ChEBI" id="CHEBI:18420"/>
        <label>1</label>
    </ligand>
</feature>
<dbReference type="OrthoDB" id="427711at2759"/>
<dbReference type="PROSITE" id="PS50172">
    <property type="entry name" value="BRCT"/>
    <property type="match status" value="1"/>
</dbReference>
<dbReference type="Pfam" id="PF11799">
    <property type="entry name" value="IMS_C"/>
    <property type="match status" value="1"/>
</dbReference>
<dbReference type="EMBL" id="MCGT01000022">
    <property type="protein sequence ID" value="ORX50861.1"/>
    <property type="molecule type" value="Genomic_DNA"/>
</dbReference>
<dbReference type="AlphaFoldDB" id="A0A1X2GCV4"/>
<dbReference type="InterPro" id="IPR036775">
    <property type="entry name" value="DNA_pol_Y-fam_lit_finger_sf"/>
</dbReference>
<feature type="compositionally biased region" description="Low complexity" evidence="16">
    <location>
        <begin position="750"/>
        <end position="773"/>
    </location>
</feature>
<comment type="caution">
    <text evidence="19">The sequence shown here is derived from an EMBL/GenBank/DDBJ whole genome shotgun (WGS) entry which is preliminary data.</text>
</comment>
<dbReference type="Pfam" id="PF14377">
    <property type="entry name" value="UBM"/>
    <property type="match status" value="3"/>
</dbReference>
<dbReference type="GO" id="GO:0006281">
    <property type="term" value="P:DNA repair"/>
    <property type="evidence" value="ECO:0007669"/>
    <property type="project" value="UniProtKB-KW"/>
</dbReference>
<evidence type="ECO:0000256" key="8">
    <source>
        <dbReference type="ARBA" id="ARBA00022763"/>
    </source>
</evidence>
<evidence type="ECO:0000256" key="1">
    <source>
        <dbReference type="ARBA" id="ARBA00004123"/>
    </source>
</evidence>
<dbReference type="InterPro" id="IPR012112">
    <property type="entry name" value="REV1"/>
</dbReference>
<dbReference type="InterPro" id="IPR043128">
    <property type="entry name" value="Rev_trsase/Diguanyl_cyclase"/>
</dbReference>
<accession>A0A1X2GCV4</accession>
<dbReference type="FunFam" id="3.40.50.10190:FF:000011">
    <property type="entry name" value="DNA repair protein REV1"/>
    <property type="match status" value="1"/>
</dbReference>
<organism evidence="19 20">
    <name type="scientific">Hesseltinella vesiculosa</name>
    <dbReference type="NCBI Taxonomy" id="101127"/>
    <lineage>
        <taxon>Eukaryota</taxon>
        <taxon>Fungi</taxon>
        <taxon>Fungi incertae sedis</taxon>
        <taxon>Mucoromycota</taxon>
        <taxon>Mucoromycotina</taxon>
        <taxon>Mucoromycetes</taxon>
        <taxon>Mucorales</taxon>
        <taxon>Cunninghamellaceae</taxon>
        <taxon>Hesseltinella</taxon>
    </lineage>
</organism>
<dbReference type="PIRSF" id="PIRSF036573">
    <property type="entry name" value="REV1"/>
    <property type="match status" value="1"/>
</dbReference>
<dbReference type="SUPFAM" id="SSF100879">
    <property type="entry name" value="Lesion bypass DNA polymerase (Y-family), little finger domain"/>
    <property type="match status" value="1"/>
</dbReference>
<dbReference type="Pfam" id="PF16589">
    <property type="entry name" value="BRCT_2"/>
    <property type="match status" value="1"/>
</dbReference>
<evidence type="ECO:0000313" key="19">
    <source>
        <dbReference type="EMBL" id="ORX50861.1"/>
    </source>
</evidence>
<dbReference type="PANTHER" id="PTHR45990">
    <property type="entry name" value="DNA REPAIR PROTEIN REV1"/>
    <property type="match status" value="1"/>
</dbReference>
<feature type="compositionally biased region" description="Polar residues" evidence="16">
    <location>
        <begin position="791"/>
        <end position="806"/>
    </location>
</feature>